<organism evidence="8 9">
    <name type="scientific">Saxophila tyrrhenica</name>
    <dbReference type="NCBI Taxonomy" id="1690608"/>
    <lineage>
        <taxon>Eukaryota</taxon>
        <taxon>Fungi</taxon>
        <taxon>Dikarya</taxon>
        <taxon>Ascomycota</taxon>
        <taxon>Pezizomycotina</taxon>
        <taxon>Dothideomycetes</taxon>
        <taxon>Dothideomycetidae</taxon>
        <taxon>Mycosphaerellales</taxon>
        <taxon>Extremaceae</taxon>
        <taxon>Saxophila</taxon>
    </lineage>
</organism>
<evidence type="ECO:0000256" key="3">
    <source>
        <dbReference type="ARBA" id="ARBA00022598"/>
    </source>
</evidence>
<dbReference type="GO" id="GO:0016405">
    <property type="term" value="F:CoA-ligase activity"/>
    <property type="evidence" value="ECO:0007669"/>
    <property type="project" value="TreeGrafter"/>
</dbReference>
<evidence type="ECO:0000256" key="4">
    <source>
        <dbReference type="ARBA" id="ARBA00022741"/>
    </source>
</evidence>
<dbReference type="Pfam" id="PF00501">
    <property type="entry name" value="AMP-binding"/>
    <property type="match status" value="1"/>
</dbReference>
<comment type="similarity">
    <text evidence="2">Belongs to the ATP-dependent AMP-binding enzyme family.</text>
</comment>
<dbReference type="Gene3D" id="3.40.50.12780">
    <property type="entry name" value="N-terminal domain of ligase-like"/>
    <property type="match status" value="1"/>
</dbReference>
<dbReference type="PANTHER" id="PTHR24096:SF317">
    <property type="entry name" value="ADENYLATE-FORMING ENZYME AFEA"/>
    <property type="match status" value="1"/>
</dbReference>
<dbReference type="InterPro" id="IPR000873">
    <property type="entry name" value="AMP-dep_synth/lig_dom"/>
</dbReference>
<dbReference type="AlphaFoldDB" id="A0AAV9NXD8"/>
<evidence type="ECO:0000259" key="7">
    <source>
        <dbReference type="Pfam" id="PF13193"/>
    </source>
</evidence>
<dbReference type="Proteomes" id="UP001337655">
    <property type="component" value="Unassembled WGS sequence"/>
</dbReference>
<dbReference type="GO" id="GO:0005524">
    <property type="term" value="F:ATP binding"/>
    <property type="evidence" value="ECO:0007669"/>
    <property type="project" value="UniProtKB-KW"/>
</dbReference>
<dbReference type="InterPro" id="IPR042099">
    <property type="entry name" value="ANL_N_sf"/>
</dbReference>
<dbReference type="PANTHER" id="PTHR24096">
    <property type="entry name" value="LONG-CHAIN-FATTY-ACID--COA LIGASE"/>
    <property type="match status" value="1"/>
</dbReference>
<proteinExistence type="inferred from homology"/>
<comment type="pathway">
    <text evidence="1">Secondary metabolite biosynthesis.</text>
</comment>
<feature type="domain" description="AMP-dependent synthetase/ligase" evidence="6">
    <location>
        <begin position="33"/>
        <end position="403"/>
    </location>
</feature>
<dbReference type="GO" id="GO:0019748">
    <property type="term" value="P:secondary metabolic process"/>
    <property type="evidence" value="ECO:0007669"/>
    <property type="project" value="TreeGrafter"/>
</dbReference>
<gene>
    <name evidence="8" type="ORF">LTR77_011085</name>
</gene>
<evidence type="ECO:0000256" key="2">
    <source>
        <dbReference type="ARBA" id="ARBA00006432"/>
    </source>
</evidence>
<keyword evidence="9" id="KW-1185">Reference proteome</keyword>
<feature type="domain" description="AMP-binding enzyme C-terminal" evidence="7">
    <location>
        <begin position="452"/>
        <end position="535"/>
    </location>
</feature>
<keyword evidence="5" id="KW-0067">ATP-binding</keyword>
<protein>
    <recommendedName>
        <fullName evidence="10">Acetyl-CoA synthetase-like protein</fullName>
    </recommendedName>
</protein>
<evidence type="ECO:0000313" key="8">
    <source>
        <dbReference type="EMBL" id="KAK5162924.1"/>
    </source>
</evidence>
<dbReference type="Gene3D" id="3.30.300.30">
    <property type="match status" value="1"/>
</dbReference>
<dbReference type="GeneID" id="89932405"/>
<sequence>MEEDTHGPTNSPFCDPTGNLALWTLFFVPNTINKPVLIDAADPERALTRGRVTDLVGSLAGAFEPEVAVCLHLPNDVLYPVLMLSIWANGGMWTGSNIAYTEHELRHHLLMSGTCRIITMPEQLPTVAAAVLDVWPEVEVIIFSDILRKQATPEERVEGFRSLHDIQRPFDDTNELAVASDLEGYIAALQSTSGTAGLPKVSIRTHKSLMLESMAIEDRAIAKPYEEGAEQPYEIRRLFCTPIFHAFSTPLMAINSIRYGHTTYIMRRFDDTFAQKVFDFQITETAAAPPMLMKLCEQNESHHLLQSLRKVWSGGAPLSQDLRSRFLGIFANPLRIVQVWGMTEGGWFTTFQRCEDDSTGSVGRPLKGVEIKVDRSKDGLQLRGDKKTGELLVRSEQLMVGYLRDESATSDAFDGDWLRTGDVGYIEDGKVFLVDRAKDLIKVNGWQVSSAEIEGVLLEHEAVKDVAAVSAGSGVDEHPLVVIVPRFLPSPENMGLALSIMPSLEDLLRTRLARYKVAKIEFGFVESIPRNSSGKILRQELKSWAEEQGLLER</sequence>
<keyword evidence="4" id="KW-0547">Nucleotide-binding</keyword>
<dbReference type="InterPro" id="IPR025110">
    <property type="entry name" value="AMP-bd_C"/>
</dbReference>
<dbReference type="InterPro" id="IPR045851">
    <property type="entry name" value="AMP-bd_C_sf"/>
</dbReference>
<comment type="caution">
    <text evidence="8">The sequence shown here is derived from an EMBL/GenBank/DDBJ whole genome shotgun (WGS) entry which is preliminary data.</text>
</comment>
<evidence type="ECO:0000313" key="9">
    <source>
        <dbReference type="Proteomes" id="UP001337655"/>
    </source>
</evidence>
<evidence type="ECO:0000256" key="1">
    <source>
        <dbReference type="ARBA" id="ARBA00005179"/>
    </source>
</evidence>
<evidence type="ECO:0000259" key="6">
    <source>
        <dbReference type="Pfam" id="PF00501"/>
    </source>
</evidence>
<evidence type="ECO:0008006" key="10">
    <source>
        <dbReference type="Google" id="ProtNLM"/>
    </source>
</evidence>
<accession>A0AAV9NXD8</accession>
<dbReference type="Pfam" id="PF13193">
    <property type="entry name" value="AMP-binding_C"/>
    <property type="match status" value="1"/>
</dbReference>
<name>A0AAV9NXD8_9PEZI</name>
<dbReference type="EMBL" id="JAVRRT010000031">
    <property type="protein sequence ID" value="KAK5162924.1"/>
    <property type="molecule type" value="Genomic_DNA"/>
</dbReference>
<dbReference type="SUPFAM" id="SSF56801">
    <property type="entry name" value="Acetyl-CoA synthetase-like"/>
    <property type="match status" value="1"/>
</dbReference>
<dbReference type="RefSeq" id="XP_064653523.1">
    <property type="nucleotide sequence ID" value="XM_064808297.1"/>
</dbReference>
<keyword evidence="3" id="KW-0436">Ligase</keyword>
<reference evidence="8 9" key="1">
    <citation type="submission" date="2023-08" db="EMBL/GenBank/DDBJ databases">
        <title>Black Yeasts Isolated from many extreme environments.</title>
        <authorList>
            <person name="Coleine C."/>
            <person name="Stajich J.E."/>
            <person name="Selbmann L."/>
        </authorList>
    </citation>
    <scope>NUCLEOTIDE SEQUENCE [LARGE SCALE GENOMIC DNA]</scope>
    <source>
        <strain evidence="8 9">CCFEE 5935</strain>
    </source>
</reference>
<evidence type="ECO:0000256" key="5">
    <source>
        <dbReference type="ARBA" id="ARBA00022840"/>
    </source>
</evidence>